<feature type="compositionally biased region" description="Basic and acidic residues" evidence="1">
    <location>
        <begin position="615"/>
        <end position="630"/>
    </location>
</feature>
<organism evidence="3 4">
    <name type="scientific">Brachionus calyciflorus</name>
    <dbReference type="NCBI Taxonomy" id="104777"/>
    <lineage>
        <taxon>Eukaryota</taxon>
        <taxon>Metazoa</taxon>
        <taxon>Spiralia</taxon>
        <taxon>Gnathifera</taxon>
        <taxon>Rotifera</taxon>
        <taxon>Eurotatoria</taxon>
        <taxon>Monogononta</taxon>
        <taxon>Pseudotrocha</taxon>
        <taxon>Ploima</taxon>
        <taxon>Brachionidae</taxon>
        <taxon>Brachionus</taxon>
    </lineage>
</organism>
<feature type="compositionally biased region" description="Polar residues" evidence="1">
    <location>
        <begin position="146"/>
        <end position="157"/>
    </location>
</feature>
<name>A0A813M3W8_9BILA</name>
<feature type="compositionally biased region" description="Basic and acidic residues" evidence="1">
    <location>
        <begin position="192"/>
        <end position="208"/>
    </location>
</feature>
<dbReference type="PROSITE" id="PS50882">
    <property type="entry name" value="YTH"/>
    <property type="match status" value="1"/>
</dbReference>
<reference evidence="3" key="1">
    <citation type="submission" date="2021-02" db="EMBL/GenBank/DDBJ databases">
        <authorList>
            <person name="Nowell W R."/>
        </authorList>
    </citation>
    <scope>NUCLEOTIDE SEQUENCE</scope>
    <source>
        <strain evidence="3">Ploen Becks lab</strain>
    </source>
</reference>
<evidence type="ECO:0000313" key="3">
    <source>
        <dbReference type="EMBL" id="CAF0706437.1"/>
    </source>
</evidence>
<feature type="region of interest" description="Disordered" evidence="1">
    <location>
        <begin position="1"/>
        <end position="85"/>
    </location>
</feature>
<feature type="compositionally biased region" description="Basic and acidic residues" evidence="1">
    <location>
        <begin position="7"/>
        <end position="29"/>
    </location>
</feature>
<dbReference type="Pfam" id="PF04146">
    <property type="entry name" value="YTH"/>
    <property type="match status" value="1"/>
</dbReference>
<comment type="caution">
    <text evidence="3">The sequence shown here is derived from an EMBL/GenBank/DDBJ whole genome shotgun (WGS) entry which is preliminary data.</text>
</comment>
<protein>
    <recommendedName>
        <fullName evidence="2">YTH domain-containing protein</fullName>
    </recommendedName>
</protein>
<dbReference type="PANTHER" id="PTHR12357">
    <property type="entry name" value="YTH YT521-B HOMOLOGY DOMAIN-CONTAINING"/>
    <property type="match status" value="1"/>
</dbReference>
<feature type="compositionally biased region" description="Low complexity" evidence="1">
    <location>
        <begin position="175"/>
        <end position="184"/>
    </location>
</feature>
<dbReference type="OrthoDB" id="306690at2759"/>
<dbReference type="AlphaFoldDB" id="A0A813M3W8"/>
<evidence type="ECO:0000313" key="4">
    <source>
        <dbReference type="Proteomes" id="UP000663879"/>
    </source>
</evidence>
<accession>A0A813M3W8</accession>
<sequence length="637" mass="74191">MIATENFDVKSEKNETSNEPSYETKKAESCETNVKSSNSSSVPSISSSSFNSFANSPNTSTSSSPTNNKDNTNYKKKMSRINTNQNYNDPLLNCYQPNYGFYPPSMFGFENIPLNDPLVNQYYEYAQQLFGYSNYPTYFPADFSQTWNSNTTKNYNNDGKKRENKNTSNEEQKNKNNSSSNNYQRKYKKPFGKRDENQKQEEVKPKIPDYDLMKSEQVYVDAYPALPSASTNDIKVSNTNEEKIPEVKPTEITEAKTETINSTKSTDNSQLSWSGKRWSEIVHGNKVFFNEPVQNNQKPLQQVQNTDKVQNKENDNDKENLEKVLDGLNLGDTDTKVNTNINDQNGNKKFDKSYPKKSNYKKDKYYQNYYYPTMNNNFDYLLQQQFYNDYKTYCTPNLDFDKSILDELNPVEFLYNGEKEGAKESKFFVIKSNSREDVLHSIKHSIWCSTKYGNTKLNQAFAEKQNSKHMSIYLFFSVNTSGMFSGMAEMVSHVDFDSKSDLWTQDKWKGKFDIKWIYVKDVPNSKLKHITLPNNENKPVTHSRDAQEIPFDKGAEMLDIFRTYKHTSTLFDNSIDLYQAENYMYNLMMNYYNTQNTNQKYSKYHYRSSDYKWKNKEANNAQKDESKRPMSETTGAN</sequence>
<dbReference type="EMBL" id="CAJNOC010000017">
    <property type="protein sequence ID" value="CAF0706437.1"/>
    <property type="molecule type" value="Genomic_DNA"/>
</dbReference>
<feature type="region of interest" description="Disordered" evidence="1">
    <location>
        <begin position="146"/>
        <end position="208"/>
    </location>
</feature>
<dbReference type="GO" id="GO:0061157">
    <property type="term" value="P:mRNA destabilization"/>
    <property type="evidence" value="ECO:0007669"/>
    <property type="project" value="TreeGrafter"/>
</dbReference>
<dbReference type="GO" id="GO:0003729">
    <property type="term" value="F:mRNA binding"/>
    <property type="evidence" value="ECO:0007669"/>
    <property type="project" value="TreeGrafter"/>
</dbReference>
<dbReference type="CDD" id="cd21134">
    <property type="entry name" value="YTH"/>
    <property type="match status" value="1"/>
</dbReference>
<evidence type="ECO:0000259" key="2">
    <source>
        <dbReference type="PROSITE" id="PS50882"/>
    </source>
</evidence>
<dbReference type="InterPro" id="IPR045168">
    <property type="entry name" value="YTH_prot"/>
</dbReference>
<feature type="compositionally biased region" description="Basic and acidic residues" evidence="1">
    <location>
        <begin position="158"/>
        <end position="174"/>
    </location>
</feature>
<gene>
    <name evidence="3" type="ORF">OXX778_LOCUS370</name>
</gene>
<feature type="region of interest" description="Disordered" evidence="1">
    <location>
        <begin position="615"/>
        <end position="637"/>
    </location>
</feature>
<feature type="compositionally biased region" description="Low complexity" evidence="1">
    <location>
        <begin position="32"/>
        <end position="71"/>
    </location>
</feature>
<dbReference type="InterPro" id="IPR007275">
    <property type="entry name" value="YTH_domain"/>
</dbReference>
<proteinExistence type="predicted"/>
<evidence type="ECO:0000256" key="1">
    <source>
        <dbReference type="SAM" id="MobiDB-lite"/>
    </source>
</evidence>
<dbReference type="GO" id="GO:0005737">
    <property type="term" value="C:cytoplasm"/>
    <property type="evidence" value="ECO:0007669"/>
    <property type="project" value="TreeGrafter"/>
</dbReference>
<dbReference type="Gene3D" id="3.10.590.10">
    <property type="entry name" value="ph1033 like domains"/>
    <property type="match status" value="1"/>
</dbReference>
<keyword evidence="4" id="KW-1185">Reference proteome</keyword>
<dbReference type="GO" id="GO:1990247">
    <property type="term" value="F:N6-methyladenosine-containing RNA reader activity"/>
    <property type="evidence" value="ECO:0007669"/>
    <property type="project" value="TreeGrafter"/>
</dbReference>
<dbReference type="Proteomes" id="UP000663879">
    <property type="component" value="Unassembled WGS sequence"/>
</dbReference>
<feature type="domain" description="YTH" evidence="2">
    <location>
        <begin position="425"/>
        <end position="561"/>
    </location>
</feature>
<dbReference type="PANTHER" id="PTHR12357:SF89">
    <property type="entry name" value="YTH DOMAIN-CONTAINING FAMILY PROTEIN"/>
    <property type="match status" value="1"/>
</dbReference>